<dbReference type="EMBL" id="QNVT01000032">
    <property type="protein sequence ID" value="REC59845.1"/>
    <property type="molecule type" value="Genomic_DNA"/>
</dbReference>
<dbReference type="RefSeq" id="WP_115973303.1">
    <property type="nucleotide sequence ID" value="NZ_QNVT01000032.1"/>
</dbReference>
<protein>
    <submittedName>
        <fullName evidence="4">GNAT family N-acetyltransferase</fullName>
    </submittedName>
</protein>
<dbReference type="PANTHER" id="PTHR43420:SF31">
    <property type="entry name" value="ACETYLTRANSFERASE"/>
    <property type="match status" value="1"/>
</dbReference>
<dbReference type="InterPro" id="IPR016181">
    <property type="entry name" value="Acyl_CoA_acyltransferase"/>
</dbReference>
<dbReference type="InterPro" id="IPR050680">
    <property type="entry name" value="YpeA/RimI_acetyltransf"/>
</dbReference>
<keyword evidence="1 4" id="KW-0808">Transferase</keyword>
<proteinExistence type="predicted"/>
<dbReference type="PROSITE" id="PS51186">
    <property type="entry name" value="GNAT"/>
    <property type="match status" value="1"/>
</dbReference>
<dbReference type="Gene3D" id="3.40.630.30">
    <property type="match status" value="1"/>
</dbReference>
<dbReference type="Pfam" id="PF13527">
    <property type="entry name" value="Acetyltransf_9"/>
    <property type="match status" value="1"/>
</dbReference>
<dbReference type="SUPFAM" id="SSF55729">
    <property type="entry name" value="Acyl-CoA N-acyltransferases (Nat)"/>
    <property type="match status" value="1"/>
</dbReference>
<dbReference type="AlphaFoldDB" id="A0A3D9C1V4"/>
<accession>A0A3D9C1V4</accession>
<organism evidence="4 5">
    <name type="scientific">Chryseobacterium pennae</name>
    <dbReference type="NCBI Taxonomy" id="2258962"/>
    <lineage>
        <taxon>Bacteria</taxon>
        <taxon>Pseudomonadati</taxon>
        <taxon>Bacteroidota</taxon>
        <taxon>Flavobacteriia</taxon>
        <taxon>Flavobacteriales</taxon>
        <taxon>Weeksellaceae</taxon>
        <taxon>Chryseobacterium group</taxon>
        <taxon>Chryseobacterium</taxon>
    </lineage>
</organism>
<sequence length="297" mass="35476">MQERTILEGHENIKYHFKSFNELYELALDGDYEPWYSMEYWDETFIPFFILEDTKVIANVSVAPMNMVLKGQNYYCLQIGSVMTHPEYRNQGLSKYLMNYVMEKYKDQYEFFYLFANETVLDFYPKFGFTRVDESDFILRDMTNIHGKKSDWQPLSINDPKHISLMEKFSKVHASLSNTIDFSPNSCLAMYHFLLQFDESIYYSAEKECIVIMEYDKEMLRIYDILSTKLFNLEEIVSTIILEETQQIQFFFVPDTDFGGKLEVKLNPFDEDALHIFPQENRKLFPKHFIFPLTSHY</sequence>
<comment type="caution">
    <text evidence="4">The sequence shown here is derived from an EMBL/GenBank/DDBJ whole genome shotgun (WGS) entry which is preliminary data.</text>
</comment>
<reference evidence="5" key="1">
    <citation type="submission" date="2018-06" db="EMBL/GenBank/DDBJ databases">
        <authorList>
            <person name="Lum Nde A."/>
            <person name="Hugo C."/>
        </authorList>
    </citation>
    <scope>NUCLEOTIDE SEQUENCE [LARGE SCALE GENOMIC DNA]</scope>
    <source>
        <strain evidence="5">1_F178</strain>
    </source>
</reference>
<dbReference type="InterPro" id="IPR000182">
    <property type="entry name" value="GNAT_dom"/>
</dbReference>
<dbReference type="CDD" id="cd04301">
    <property type="entry name" value="NAT_SF"/>
    <property type="match status" value="1"/>
</dbReference>
<dbReference type="GO" id="GO:0016747">
    <property type="term" value="F:acyltransferase activity, transferring groups other than amino-acyl groups"/>
    <property type="evidence" value="ECO:0007669"/>
    <property type="project" value="InterPro"/>
</dbReference>
<evidence type="ECO:0000259" key="3">
    <source>
        <dbReference type="PROSITE" id="PS51186"/>
    </source>
</evidence>
<dbReference type="PANTHER" id="PTHR43420">
    <property type="entry name" value="ACETYLTRANSFERASE"/>
    <property type="match status" value="1"/>
</dbReference>
<evidence type="ECO:0000256" key="2">
    <source>
        <dbReference type="ARBA" id="ARBA00023315"/>
    </source>
</evidence>
<feature type="domain" description="N-acetyltransferase" evidence="3">
    <location>
        <begin position="7"/>
        <end position="156"/>
    </location>
</feature>
<keyword evidence="2" id="KW-0012">Acyltransferase</keyword>
<gene>
    <name evidence="4" type="ORF">DRF65_24270</name>
</gene>
<keyword evidence="5" id="KW-1185">Reference proteome</keyword>
<evidence type="ECO:0000256" key="1">
    <source>
        <dbReference type="ARBA" id="ARBA00022679"/>
    </source>
</evidence>
<evidence type="ECO:0000313" key="5">
    <source>
        <dbReference type="Proteomes" id="UP000256686"/>
    </source>
</evidence>
<evidence type="ECO:0000313" key="4">
    <source>
        <dbReference type="EMBL" id="REC59845.1"/>
    </source>
</evidence>
<dbReference type="Proteomes" id="UP000256686">
    <property type="component" value="Unassembled WGS sequence"/>
</dbReference>
<name>A0A3D9C1V4_9FLAO</name>